<feature type="signal peptide" evidence="2">
    <location>
        <begin position="1"/>
        <end position="19"/>
    </location>
</feature>
<dbReference type="EMBL" id="VLPL01000001">
    <property type="protein sequence ID" value="TSJ48130.1"/>
    <property type="molecule type" value="Genomic_DNA"/>
</dbReference>
<dbReference type="AlphaFoldDB" id="A0A556N7M1"/>
<evidence type="ECO:0000256" key="1">
    <source>
        <dbReference type="SAM" id="MobiDB-lite"/>
    </source>
</evidence>
<comment type="caution">
    <text evidence="3">The sequence shown here is derived from an EMBL/GenBank/DDBJ whole genome shotgun (WGS) entry which is preliminary data.</text>
</comment>
<keyword evidence="2" id="KW-0732">Signal</keyword>
<feature type="chain" id="PRO_5022036934" evidence="2">
    <location>
        <begin position="20"/>
        <end position="267"/>
    </location>
</feature>
<dbReference type="PROSITE" id="PS51257">
    <property type="entry name" value="PROKAR_LIPOPROTEIN"/>
    <property type="match status" value="1"/>
</dbReference>
<evidence type="ECO:0000313" key="4">
    <source>
        <dbReference type="Proteomes" id="UP000316008"/>
    </source>
</evidence>
<protein>
    <submittedName>
        <fullName evidence="3">Uncharacterized protein</fullName>
    </submittedName>
</protein>
<accession>A0A556N7M1</accession>
<evidence type="ECO:0000313" key="3">
    <source>
        <dbReference type="EMBL" id="TSJ48130.1"/>
    </source>
</evidence>
<proteinExistence type="predicted"/>
<sequence>MKILKISILCLLFIASSCGEENTSDSNTTTEATNQKSNESFDARAKREIMASLAIPVNEKFSMRIYKEYINADTIQDAIITINRLEYAMDEAIKNNRQAKAAEIGFTGNYNYLFYYDGALDRISNPIFAPSSPGRELDIEFKSLVAPTRKDLIVGYRIRNSGWKSYFSVFNDHDMMMVFQWKWFDFAGEDHPEAFVHEFEENPNQIPMDIAIYSSEIDSYTKNIGDIYTYVPSITKKKELKFKFFLDPVAKKYRLYPEFAKNLPKKI</sequence>
<name>A0A556N7M1_9FLAO</name>
<dbReference type="Proteomes" id="UP000316008">
    <property type="component" value="Unassembled WGS sequence"/>
</dbReference>
<keyword evidence="4" id="KW-1185">Reference proteome</keyword>
<reference evidence="3 4" key="1">
    <citation type="submission" date="2019-07" db="EMBL/GenBank/DDBJ databases">
        <authorList>
            <person name="Huq M.A."/>
        </authorList>
    </citation>
    <scope>NUCLEOTIDE SEQUENCE [LARGE SCALE GENOMIC DNA]</scope>
    <source>
        <strain evidence="3 4">MAH-3</strain>
    </source>
</reference>
<organism evidence="3 4">
    <name type="scientific">Fluviicola chungangensis</name>
    <dbReference type="NCBI Taxonomy" id="2597671"/>
    <lineage>
        <taxon>Bacteria</taxon>
        <taxon>Pseudomonadati</taxon>
        <taxon>Bacteroidota</taxon>
        <taxon>Flavobacteriia</taxon>
        <taxon>Flavobacteriales</taxon>
        <taxon>Crocinitomicaceae</taxon>
        <taxon>Fluviicola</taxon>
    </lineage>
</organism>
<gene>
    <name evidence="3" type="ORF">FO442_03065</name>
</gene>
<dbReference type="OrthoDB" id="1466739at2"/>
<evidence type="ECO:0000256" key="2">
    <source>
        <dbReference type="SAM" id="SignalP"/>
    </source>
</evidence>
<feature type="compositionally biased region" description="Low complexity" evidence="1">
    <location>
        <begin position="20"/>
        <end position="34"/>
    </location>
</feature>
<feature type="region of interest" description="Disordered" evidence="1">
    <location>
        <begin position="20"/>
        <end position="40"/>
    </location>
</feature>
<dbReference type="RefSeq" id="WP_144331665.1">
    <property type="nucleotide sequence ID" value="NZ_VLPL01000001.1"/>
</dbReference>